<dbReference type="AlphaFoldDB" id="A0A0D0AUS1"/>
<keyword evidence="2" id="KW-1185">Reference proteome</keyword>
<reference evidence="2" key="2">
    <citation type="submission" date="2015-01" db="EMBL/GenBank/DDBJ databases">
        <title>Evolutionary Origins and Diversification of the Mycorrhizal Mutualists.</title>
        <authorList>
            <consortium name="DOE Joint Genome Institute"/>
            <consortium name="Mycorrhizal Genomics Consortium"/>
            <person name="Kohler A."/>
            <person name="Kuo A."/>
            <person name="Nagy L.G."/>
            <person name="Floudas D."/>
            <person name="Copeland A."/>
            <person name="Barry K.W."/>
            <person name="Cichocki N."/>
            <person name="Veneault-Fourrey C."/>
            <person name="LaButti K."/>
            <person name="Lindquist E.A."/>
            <person name="Lipzen A."/>
            <person name="Lundell T."/>
            <person name="Morin E."/>
            <person name="Murat C."/>
            <person name="Riley R."/>
            <person name="Ohm R."/>
            <person name="Sun H."/>
            <person name="Tunlid A."/>
            <person name="Henrissat B."/>
            <person name="Grigoriev I.V."/>
            <person name="Hibbett D.S."/>
            <person name="Martin F."/>
        </authorList>
    </citation>
    <scope>NUCLEOTIDE SEQUENCE [LARGE SCALE GENOMIC DNA]</scope>
    <source>
        <strain evidence="2">UH-Slu-Lm8-n1</strain>
    </source>
</reference>
<dbReference type="HOGENOM" id="CLU_2251820_0_0_1"/>
<accession>A0A0D0AUS1</accession>
<name>A0A0D0AUS1_9AGAM</name>
<reference evidence="1 2" key="1">
    <citation type="submission" date="2014-04" db="EMBL/GenBank/DDBJ databases">
        <authorList>
            <consortium name="DOE Joint Genome Institute"/>
            <person name="Kuo A."/>
            <person name="Ruytinx J."/>
            <person name="Rineau F."/>
            <person name="Colpaert J."/>
            <person name="Kohler A."/>
            <person name="Nagy L.G."/>
            <person name="Floudas D."/>
            <person name="Copeland A."/>
            <person name="Barry K.W."/>
            <person name="Cichocki N."/>
            <person name="Veneault-Fourrey C."/>
            <person name="LaButti K."/>
            <person name="Lindquist E.A."/>
            <person name="Lipzen A."/>
            <person name="Lundell T."/>
            <person name="Morin E."/>
            <person name="Murat C."/>
            <person name="Sun H."/>
            <person name="Tunlid A."/>
            <person name="Henrissat B."/>
            <person name="Grigoriev I.V."/>
            <person name="Hibbett D.S."/>
            <person name="Martin F."/>
            <person name="Nordberg H.P."/>
            <person name="Cantor M.N."/>
            <person name="Hua S.X."/>
        </authorList>
    </citation>
    <scope>NUCLEOTIDE SEQUENCE [LARGE SCALE GENOMIC DNA]</scope>
    <source>
        <strain evidence="1 2">UH-Slu-Lm8-n1</strain>
    </source>
</reference>
<protein>
    <submittedName>
        <fullName evidence="1">Uncharacterized protein</fullName>
    </submittedName>
</protein>
<dbReference type="Proteomes" id="UP000054485">
    <property type="component" value="Unassembled WGS sequence"/>
</dbReference>
<gene>
    <name evidence="1" type="ORF">CY34DRAFT_761193</name>
</gene>
<dbReference type="InParanoid" id="A0A0D0AUS1"/>
<proteinExistence type="predicted"/>
<evidence type="ECO:0000313" key="2">
    <source>
        <dbReference type="Proteomes" id="UP000054485"/>
    </source>
</evidence>
<sequence>MVSGRSMKSPEAAMRKQRATYTRKWSNQLTVIKSDDTCFGAILTKTKSISAPSRVETSCDNDTYSRQDDLDAQINTIGDHRSSRPGRARGSVCGRNVLCNHFVN</sequence>
<evidence type="ECO:0000313" key="1">
    <source>
        <dbReference type="EMBL" id="KIK41679.1"/>
    </source>
</evidence>
<dbReference type="EMBL" id="KN835261">
    <property type="protein sequence ID" value="KIK41679.1"/>
    <property type="molecule type" value="Genomic_DNA"/>
</dbReference>
<organism evidence="1 2">
    <name type="scientific">Suillus luteus UH-Slu-Lm8-n1</name>
    <dbReference type="NCBI Taxonomy" id="930992"/>
    <lineage>
        <taxon>Eukaryota</taxon>
        <taxon>Fungi</taxon>
        <taxon>Dikarya</taxon>
        <taxon>Basidiomycota</taxon>
        <taxon>Agaricomycotina</taxon>
        <taxon>Agaricomycetes</taxon>
        <taxon>Agaricomycetidae</taxon>
        <taxon>Boletales</taxon>
        <taxon>Suillineae</taxon>
        <taxon>Suillaceae</taxon>
        <taxon>Suillus</taxon>
    </lineage>
</organism>